<sequence length="619" mass="67798">MLLLLATASLIAPSQIETQVLLECEAFDELGGWVLDQQFMDLMGSPFLLAHGMGSPVENAATEFSVEAPSSYRVWARTRDWVAPWGKEGAPGRFQVLVNGEAVDTVFGTEGAGWHWQRGGVVRLEGQNRAELHDLTGFEGRCDALLFASDLEWTPPGDPGACEALRQELLGLPEVPTDRGSFDLVVVGGGTAGTAAAVTAARLGLKVALIQDRPVLGGNSSSEVRVWPEGHVNQKPYPRLGDVVMEIVPVRGPDSKNAQGAHVFDDERKLEVCRAEPNLTLFLESRMNGAHAENGSIRSVVFENVRTAERSVVRGDLFLDSTGDGALGFLVGADFEQTDEGHMGASNLWNIQCLCEDEDPLSSELEAACELATFPRCEWAVDLRERPFPGREQGSREPQAGAKPISLGNWFWENGFDRDPIHEMERIRDQNFRAMYGAWDAIKNVEKRYPAHKLGWVAYIAGKRESRRLLGDVILTGEDLRDGTVFPDGCFPCTWGIDTHHPNPKYAQGHEGEEFIADYTHGKGYVYQGPYWVPYRCLYSRNIGNLFMAGRDISVTHEALGAVRVMKTTGAMGEVVGMAAAVARKHGCSPRAVHDDHLDELFAAIEAGAGKRSDQPAAR</sequence>
<dbReference type="InterPro" id="IPR036188">
    <property type="entry name" value="FAD/NAD-bd_sf"/>
</dbReference>
<dbReference type="AlphaFoldDB" id="A0A518F0S8"/>
<dbReference type="InterPro" id="IPR039650">
    <property type="entry name" value="HdrA-like"/>
</dbReference>
<dbReference type="Pfam" id="PF12831">
    <property type="entry name" value="FAD_oxidored"/>
    <property type="match status" value="1"/>
</dbReference>
<organism evidence="6 7">
    <name type="scientific">Saltatorellus ferox</name>
    <dbReference type="NCBI Taxonomy" id="2528018"/>
    <lineage>
        <taxon>Bacteria</taxon>
        <taxon>Pseudomonadati</taxon>
        <taxon>Planctomycetota</taxon>
        <taxon>Planctomycetia</taxon>
        <taxon>Planctomycetia incertae sedis</taxon>
        <taxon>Saltatorellus</taxon>
    </lineage>
</organism>
<evidence type="ECO:0000256" key="5">
    <source>
        <dbReference type="ARBA" id="ARBA00023014"/>
    </source>
</evidence>
<evidence type="ECO:0000256" key="2">
    <source>
        <dbReference type="ARBA" id="ARBA00022723"/>
    </source>
</evidence>
<accession>A0A518F0S8</accession>
<keyword evidence="5" id="KW-0411">Iron-sulfur</keyword>
<proteinExistence type="predicted"/>
<keyword evidence="2" id="KW-0479">Metal-binding</keyword>
<protein>
    <submittedName>
        <fullName evidence="6">Putative FAD-binding dehydrogenase</fullName>
    </submittedName>
</protein>
<keyword evidence="4" id="KW-0408">Iron</keyword>
<evidence type="ECO:0000256" key="1">
    <source>
        <dbReference type="ARBA" id="ARBA00022485"/>
    </source>
</evidence>
<evidence type="ECO:0000256" key="3">
    <source>
        <dbReference type="ARBA" id="ARBA00023002"/>
    </source>
</evidence>
<dbReference type="GO" id="GO:0046872">
    <property type="term" value="F:metal ion binding"/>
    <property type="evidence" value="ECO:0007669"/>
    <property type="project" value="UniProtKB-KW"/>
</dbReference>
<dbReference type="PANTHER" id="PTHR43498:SF1">
    <property type="entry name" value="COB--COM HETERODISULFIDE REDUCTASE IRON-SULFUR SUBUNIT A"/>
    <property type="match status" value="1"/>
</dbReference>
<dbReference type="EMBL" id="CP036434">
    <property type="protein sequence ID" value="QDV09924.1"/>
    <property type="molecule type" value="Genomic_DNA"/>
</dbReference>
<evidence type="ECO:0000256" key="4">
    <source>
        <dbReference type="ARBA" id="ARBA00023004"/>
    </source>
</evidence>
<dbReference type="SUPFAM" id="SSF51905">
    <property type="entry name" value="FAD/NAD(P)-binding domain"/>
    <property type="match status" value="1"/>
</dbReference>
<keyword evidence="7" id="KW-1185">Reference proteome</keyword>
<evidence type="ECO:0000313" key="6">
    <source>
        <dbReference type="EMBL" id="QDV09924.1"/>
    </source>
</evidence>
<keyword evidence="3" id="KW-0560">Oxidoreductase</keyword>
<keyword evidence="1" id="KW-0004">4Fe-4S</keyword>
<dbReference type="GO" id="GO:0051539">
    <property type="term" value="F:4 iron, 4 sulfur cluster binding"/>
    <property type="evidence" value="ECO:0007669"/>
    <property type="project" value="UniProtKB-KW"/>
</dbReference>
<dbReference type="PANTHER" id="PTHR43498">
    <property type="entry name" value="FERREDOXIN:COB-COM HETERODISULFIDE REDUCTASE SUBUNIT A"/>
    <property type="match status" value="1"/>
</dbReference>
<name>A0A518F0S8_9BACT</name>
<dbReference type="OrthoDB" id="9780658at2"/>
<dbReference type="Gene3D" id="3.50.50.60">
    <property type="entry name" value="FAD/NAD(P)-binding domain"/>
    <property type="match status" value="1"/>
</dbReference>
<evidence type="ECO:0000313" key="7">
    <source>
        <dbReference type="Proteomes" id="UP000320390"/>
    </source>
</evidence>
<dbReference type="GO" id="GO:0016491">
    <property type="term" value="F:oxidoreductase activity"/>
    <property type="evidence" value="ECO:0007669"/>
    <property type="project" value="UniProtKB-KW"/>
</dbReference>
<dbReference type="RefSeq" id="WP_145205187.1">
    <property type="nucleotide sequence ID" value="NZ_CP036434.1"/>
</dbReference>
<gene>
    <name evidence="6" type="ORF">Poly30_54850</name>
</gene>
<dbReference type="Proteomes" id="UP000320390">
    <property type="component" value="Chromosome"/>
</dbReference>
<reference evidence="6 7" key="1">
    <citation type="submission" date="2019-02" db="EMBL/GenBank/DDBJ databases">
        <title>Deep-cultivation of Planctomycetes and their phenomic and genomic characterization uncovers novel biology.</title>
        <authorList>
            <person name="Wiegand S."/>
            <person name="Jogler M."/>
            <person name="Boedeker C."/>
            <person name="Pinto D."/>
            <person name="Vollmers J."/>
            <person name="Rivas-Marin E."/>
            <person name="Kohn T."/>
            <person name="Peeters S.H."/>
            <person name="Heuer A."/>
            <person name="Rast P."/>
            <person name="Oberbeckmann S."/>
            <person name="Bunk B."/>
            <person name="Jeske O."/>
            <person name="Meyerdierks A."/>
            <person name="Storesund J.E."/>
            <person name="Kallscheuer N."/>
            <person name="Luecker S."/>
            <person name="Lage O.M."/>
            <person name="Pohl T."/>
            <person name="Merkel B.J."/>
            <person name="Hornburger P."/>
            <person name="Mueller R.-W."/>
            <person name="Bruemmer F."/>
            <person name="Labrenz M."/>
            <person name="Spormann A.M."/>
            <person name="Op den Camp H."/>
            <person name="Overmann J."/>
            <person name="Amann R."/>
            <person name="Jetten M.S.M."/>
            <person name="Mascher T."/>
            <person name="Medema M.H."/>
            <person name="Devos D.P."/>
            <person name="Kaster A.-K."/>
            <person name="Ovreas L."/>
            <person name="Rohde M."/>
            <person name="Galperin M.Y."/>
            <person name="Jogler C."/>
        </authorList>
    </citation>
    <scope>NUCLEOTIDE SEQUENCE [LARGE SCALE GENOMIC DNA]</scope>
    <source>
        <strain evidence="6 7">Poly30</strain>
    </source>
</reference>